<comment type="caution">
    <text evidence="5">The sequence shown here is derived from an EMBL/GenBank/DDBJ whole genome shotgun (WGS) entry which is preliminary data.</text>
</comment>
<sequence>MQEVELRKIVKEIETTLLFEIEHLVVNQGERIGIVGGNGKGKSSLLRMIVGEDSDYEGRIEVQRSWSYVPQLKESSKMSGGEQSIAAIQQAFEANRPLLLLDEPTSNLDRDHLEDLIQALKDSQQTFLVVSHDRYFLDQLVDKIWEIDQQQVTEYVGNYSQYLEHKAQEQHRQQIKYEAYQKKVSQLEEEAKRRMERANRFKKRKKNVSVSDYKVMSRMGKYDAQEKSLAKSSKVLSKRIEQLEEVEAPNQAPHYFFKEVGHLSNKKQTLLNLRANEVSVAGRFLFHLESFKLLQGEKVSINGPNQAGKTSFFRQLLAQELAGYYTADLNIGYFAQNFDELEDSLSLLANVQATSLQEDYLIRNVLAALGFDIHRVDQKVATLSGGERVRLQFAKVLLGNHNLLLLDEPTNYLDITTLEAVEGFLKDYPGAFILVSHDREFVEATAEQHYFIEEQKLITPVYQANYEDSSDKQLQLLTFRLEQLVADPEASLEEIRALKQEIEALGGR</sequence>
<dbReference type="InterPro" id="IPR032781">
    <property type="entry name" value="ABC_tran_Xtn"/>
</dbReference>
<organism evidence="5 6">
    <name type="scientific">Facklamia lactis</name>
    <dbReference type="NCBI Taxonomy" id="2749967"/>
    <lineage>
        <taxon>Bacteria</taxon>
        <taxon>Bacillati</taxon>
        <taxon>Bacillota</taxon>
        <taxon>Bacilli</taxon>
        <taxon>Lactobacillales</taxon>
        <taxon>Aerococcaceae</taxon>
        <taxon>Facklamia</taxon>
    </lineage>
</organism>
<keyword evidence="1" id="KW-0547">Nucleotide-binding</keyword>
<keyword evidence="6" id="KW-1185">Reference proteome</keyword>
<dbReference type="GO" id="GO:0005524">
    <property type="term" value="F:ATP binding"/>
    <property type="evidence" value="ECO:0007669"/>
    <property type="project" value="UniProtKB-KW"/>
</dbReference>
<dbReference type="Pfam" id="PF12848">
    <property type="entry name" value="ABC_tran_Xtn"/>
    <property type="match status" value="1"/>
</dbReference>
<dbReference type="InterPro" id="IPR003439">
    <property type="entry name" value="ABC_transporter-like_ATP-bd"/>
</dbReference>
<evidence type="ECO:0000256" key="2">
    <source>
        <dbReference type="ARBA" id="ARBA00022840"/>
    </source>
</evidence>
<dbReference type="SUPFAM" id="SSF52540">
    <property type="entry name" value="P-loop containing nucleoside triphosphate hydrolases"/>
    <property type="match status" value="2"/>
</dbReference>
<reference evidence="5 6" key="1">
    <citation type="submission" date="2020-07" db="EMBL/GenBank/DDBJ databases">
        <title>Facklamia lactis sp. nov., isolated from raw milk.</title>
        <authorList>
            <person name="Doll E.V."/>
            <person name="Huptas C."/>
            <person name="Staib L."/>
            <person name="Wenning M."/>
            <person name="Scherer S."/>
        </authorList>
    </citation>
    <scope>NUCLEOTIDE SEQUENCE [LARGE SCALE GENOMIC DNA]</scope>
    <source>
        <strain evidence="5 6">DSM 111018</strain>
    </source>
</reference>
<dbReference type="PANTHER" id="PTHR42855">
    <property type="entry name" value="ABC TRANSPORTER ATP-BINDING SUBUNIT"/>
    <property type="match status" value="1"/>
</dbReference>
<dbReference type="PANTHER" id="PTHR42855:SF2">
    <property type="entry name" value="DRUG RESISTANCE ABC TRANSPORTER,ATP-BINDING PROTEIN"/>
    <property type="match status" value="1"/>
</dbReference>
<keyword evidence="2 5" id="KW-0067">ATP-binding</keyword>
<proteinExistence type="predicted"/>
<feature type="domain" description="ABC transporter" evidence="4">
    <location>
        <begin position="4"/>
        <end position="479"/>
    </location>
</feature>
<dbReference type="InterPro" id="IPR051309">
    <property type="entry name" value="ABCF_ATPase"/>
</dbReference>
<evidence type="ECO:0000256" key="1">
    <source>
        <dbReference type="ARBA" id="ARBA00022741"/>
    </source>
</evidence>
<dbReference type="RefSeq" id="WP_197116214.1">
    <property type="nucleotide sequence ID" value="NZ_JACBXQ010000007.1"/>
</dbReference>
<protein>
    <submittedName>
        <fullName evidence="5">ABC-F family ATP-binding cassette domain-containing protein</fullName>
    </submittedName>
</protein>
<dbReference type="NCBIfam" id="NF000355">
    <property type="entry name" value="ribo_prot_ABC_F"/>
    <property type="match status" value="1"/>
</dbReference>
<dbReference type="EMBL" id="JACBXQ010000007">
    <property type="protein sequence ID" value="MBG9987292.1"/>
    <property type="molecule type" value="Genomic_DNA"/>
</dbReference>
<keyword evidence="3" id="KW-0175">Coiled coil</keyword>
<dbReference type="InterPro" id="IPR027417">
    <property type="entry name" value="P-loop_NTPase"/>
</dbReference>
<dbReference type="Gene3D" id="3.40.50.300">
    <property type="entry name" value="P-loop containing nucleotide triphosphate hydrolases"/>
    <property type="match status" value="3"/>
</dbReference>
<evidence type="ECO:0000313" key="6">
    <source>
        <dbReference type="Proteomes" id="UP000721415"/>
    </source>
</evidence>
<dbReference type="InterPro" id="IPR017871">
    <property type="entry name" value="ABC_transporter-like_CS"/>
</dbReference>
<dbReference type="InterPro" id="IPR003593">
    <property type="entry name" value="AAA+_ATPase"/>
</dbReference>
<dbReference type="Proteomes" id="UP000721415">
    <property type="component" value="Unassembled WGS sequence"/>
</dbReference>
<evidence type="ECO:0000259" key="4">
    <source>
        <dbReference type="PROSITE" id="PS50893"/>
    </source>
</evidence>
<evidence type="ECO:0000256" key="3">
    <source>
        <dbReference type="SAM" id="Coils"/>
    </source>
</evidence>
<accession>A0ABS0LT05</accession>
<dbReference type="PROSITE" id="PS00211">
    <property type="entry name" value="ABC_TRANSPORTER_1"/>
    <property type="match status" value="1"/>
</dbReference>
<dbReference type="Pfam" id="PF00005">
    <property type="entry name" value="ABC_tran"/>
    <property type="match status" value="2"/>
</dbReference>
<name>A0ABS0LT05_9LACT</name>
<feature type="coiled-coil region" evidence="3">
    <location>
        <begin position="170"/>
        <end position="204"/>
    </location>
</feature>
<evidence type="ECO:0000313" key="5">
    <source>
        <dbReference type="EMBL" id="MBG9987292.1"/>
    </source>
</evidence>
<dbReference type="CDD" id="cd03221">
    <property type="entry name" value="ABCF_EF-3"/>
    <property type="match status" value="1"/>
</dbReference>
<dbReference type="PROSITE" id="PS50893">
    <property type="entry name" value="ABC_TRANSPORTER_2"/>
    <property type="match status" value="1"/>
</dbReference>
<dbReference type="SMART" id="SM00382">
    <property type="entry name" value="AAA"/>
    <property type="match status" value="2"/>
</dbReference>
<gene>
    <name evidence="5" type="ORF">HZY91_10480</name>
</gene>